<evidence type="ECO:0008006" key="3">
    <source>
        <dbReference type="Google" id="ProtNLM"/>
    </source>
</evidence>
<name>A0A8B3CND0_9LEPT</name>
<evidence type="ECO:0000313" key="1">
    <source>
        <dbReference type="EMBL" id="RHX83582.1"/>
    </source>
</evidence>
<protein>
    <recommendedName>
        <fullName evidence="3">SIR2-like domain-containing protein</fullName>
    </recommendedName>
</protein>
<organism evidence="1 2">
    <name type="scientific">Leptospira stimsonii</name>
    <dbReference type="NCBI Taxonomy" id="2202203"/>
    <lineage>
        <taxon>Bacteria</taxon>
        <taxon>Pseudomonadati</taxon>
        <taxon>Spirochaetota</taxon>
        <taxon>Spirochaetia</taxon>
        <taxon>Leptospirales</taxon>
        <taxon>Leptospiraceae</taxon>
        <taxon>Leptospira</taxon>
    </lineage>
</organism>
<dbReference type="AlphaFoldDB" id="A0A8B3CND0"/>
<reference evidence="2" key="1">
    <citation type="submission" date="2018-05" db="EMBL/GenBank/DDBJ databases">
        <title>Leptospira yasudae sp. nov. and Leptospira stimsonii sp. nov., two pathogenic species of the genus Leptospira isolated from environmental sources.</title>
        <authorList>
            <person name="Casanovas-Massana A."/>
            <person name="Hamond C."/>
            <person name="Santos L.A."/>
            <person name="Hacker K.P."/>
            <person name="Balassiano I."/>
            <person name="Medeiros M.A."/>
            <person name="Reis M.G."/>
            <person name="Ko A.I."/>
            <person name="Wunder E.A."/>
        </authorList>
    </citation>
    <scope>NUCLEOTIDE SEQUENCE [LARGE SCALE GENOMIC DNA]</scope>
    <source>
        <strain evidence="2">AMB6-RJ</strain>
    </source>
</reference>
<comment type="caution">
    <text evidence="1">The sequence shown here is derived from an EMBL/GenBank/DDBJ whole genome shotgun (WGS) entry which is preliminary data.</text>
</comment>
<dbReference type="Proteomes" id="UP000266669">
    <property type="component" value="Unassembled WGS sequence"/>
</dbReference>
<gene>
    <name evidence="1" type="ORF">DLM78_21575</name>
</gene>
<accession>A0A8B3CND0</accession>
<proteinExistence type="predicted"/>
<dbReference type="EMBL" id="QHCS01000008">
    <property type="protein sequence ID" value="RHX83582.1"/>
    <property type="molecule type" value="Genomic_DNA"/>
</dbReference>
<evidence type="ECO:0000313" key="2">
    <source>
        <dbReference type="Proteomes" id="UP000266669"/>
    </source>
</evidence>
<sequence length="251" mass="29418">MQEKLCTTVITGTGSEENSWEPVKRVLKKHYGQFPENDPNYIFADLINRLRWLHYQASHPLKKELSERAVEAYFRILTFYETIKTDICEELRISTENKEIKLRSYIDCIEREYVDENTNFITTNWDLLLEKRFKNIYHLHGTVENPQSLFLPSESIEEYFRPLNSFLAKMYGSVMNIVVPKTERLIVYGLSLNALDSEVGLVIEDGFTSVTTLSEVVIIDINPEKVMEKINLCFRRLDPKPKIMLRNPDQV</sequence>